<evidence type="ECO:0000256" key="3">
    <source>
        <dbReference type="ARBA" id="ARBA00023082"/>
    </source>
</evidence>
<keyword evidence="3" id="KW-0731">Sigma factor</keyword>
<evidence type="ECO:0000313" key="9">
    <source>
        <dbReference type="Proteomes" id="UP001501581"/>
    </source>
</evidence>
<evidence type="ECO:0000256" key="4">
    <source>
        <dbReference type="ARBA" id="ARBA00023125"/>
    </source>
</evidence>
<reference evidence="9" key="1">
    <citation type="journal article" date="2019" name="Int. J. Syst. Evol. Microbiol.">
        <title>The Global Catalogue of Microorganisms (GCM) 10K type strain sequencing project: providing services to taxonomists for standard genome sequencing and annotation.</title>
        <authorList>
            <consortium name="The Broad Institute Genomics Platform"/>
            <consortium name="The Broad Institute Genome Sequencing Center for Infectious Disease"/>
            <person name="Wu L."/>
            <person name="Ma J."/>
        </authorList>
    </citation>
    <scope>NUCLEOTIDE SEQUENCE [LARGE SCALE GENOMIC DNA]</scope>
    <source>
        <strain evidence="9">JCM 13008</strain>
    </source>
</reference>
<dbReference type="Gene3D" id="1.10.1740.10">
    <property type="match status" value="1"/>
</dbReference>
<dbReference type="SUPFAM" id="SSF88659">
    <property type="entry name" value="Sigma3 and sigma4 domains of RNA polymerase sigma factors"/>
    <property type="match status" value="1"/>
</dbReference>
<feature type="domain" description="RNA polymerase sigma factor 70 region 4 type 2" evidence="7">
    <location>
        <begin position="129"/>
        <end position="180"/>
    </location>
</feature>
<gene>
    <name evidence="8" type="ORF">GCM10009668_40880</name>
</gene>
<dbReference type="NCBIfam" id="TIGR02983">
    <property type="entry name" value="SigE-fam_strep"/>
    <property type="match status" value="1"/>
</dbReference>
<dbReference type="InterPro" id="IPR013249">
    <property type="entry name" value="RNA_pol_sigma70_r4_t2"/>
</dbReference>
<proteinExistence type="inferred from homology"/>
<dbReference type="InterPro" id="IPR039425">
    <property type="entry name" value="RNA_pol_sigma-70-like"/>
</dbReference>
<dbReference type="CDD" id="cd06171">
    <property type="entry name" value="Sigma70_r4"/>
    <property type="match status" value="1"/>
</dbReference>
<dbReference type="InterPro" id="IPR013325">
    <property type="entry name" value="RNA_pol_sigma_r2"/>
</dbReference>
<evidence type="ECO:0000256" key="2">
    <source>
        <dbReference type="ARBA" id="ARBA00023015"/>
    </source>
</evidence>
<dbReference type="Proteomes" id="UP001501581">
    <property type="component" value="Unassembled WGS sequence"/>
</dbReference>
<evidence type="ECO:0000256" key="1">
    <source>
        <dbReference type="ARBA" id="ARBA00010641"/>
    </source>
</evidence>
<dbReference type="InterPro" id="IPR014325">
    <property type="entry name" value="RNA_pol_sigma-E_actinobac"/>
</dbReference>
<dbReference type="PANTHER" id="PTHR43133">
    <property type="entry name" value="RNA POLYMERASE ECF-TYPE SIGMA FACTO"/>
    <property type="match status" value="1"/>
</dbReference>
<evidence type="ECO:0000256" key="5">
    <source>
        <dbReference type="ARBA" id="ARBA00023163"/>
    </source>
</evidence>
<dbReference type="SUPFAM" id="SSF88946">
    <property type="entry name" value="Sigma2 domain of RNA polymerase sigma factors"/>
    <property type="match status" value="1"/>
</dbReference>
<dbReference type="Pfam" id="PF08281">
    <property type="entry name" value="Sigma70_r4_2"/>
    <property type="match status" value="1"/>
</dbReference>
<dbReference type="InterPro" id="IPR014284">
    <property type="entry name" value="RNA_pol_sigma-70_dom"/>
</dbReference>
<dbReference type="RefSeq" id="WP_343996777.1">
    <property type="nucleotide sequence ID" value="NZ_BAAALG010000017.1"/>
</dbReference>
<name>A0ABP4ENX4_9ACTN</name>
<dbReference type="PANTHER" id="PTHR43133:SF50">
    <property type="entry name" value="ECF RNA POLYMERASE SIGMA FACTOR SIGM"/>
    <property type="match status" value="1"/>
</dbReference>
<evidence type="ECO:0000313" key="8">
    <source>
        <dbReference type="EMBL" id="GAA1114281.1"/>
    </source>
</evidence>
<keyword evidence="9" id="KW-1185">Reference proteome</keyword>
<comment type="caution">
    <text evidence="8">The sequence shown here is derived from an EMBL/GenBank/DDBJ whole genome shotgun (WGS) entry which is preliminary data.</text>
</comment>
<keyword evidence="4" id="KW-0238">DNA-binding</keyword>
<protein>
    <submittedName>
        <fullName evidence="8">SigE family RNA polymerase sigma factor</fullName>
    </submittedName>
</protein>
<feature type="domain" description="RNA polymerase sigma-70 region 2" evidence="6">
    <location>
        <begin position="31"/>
        <end position="97"/>
    </location>
</feature>
<evidence type="ECO:0000259" key="6">
    <source>
        <dbReference type="Pfam" id="PF04542"/>
    </source>
</evidence>
<dbReference type="InterPro" id="IPR013324">
    <property type="entry name" value="RNA_pol_sigma_r3/r4-like"/>
</dbReference>
<evidence type="ECO:0000259" key="7">
    <source>
        <dbReference type="Pfam" id="PF08281"/>
    </source>
</evidence>
<sequence length="192" mass="21337">MSDVLVRELPCPGVLVTAGWSWDADTAVSELYAAHWRSLVRLAVLLVRDQGTAEEVVQDAFVAMHGRWSRLREPDKALAYLRQSVVNRSRSVLRHRKVVDRHLLREAQAGERVAPGADQAALDDERRSLVLAALAELPQRQREVLVLRYYLDLSEAQIADTLGVSRGAVKSHASRGSAALRGRLGGLWKEQS</sequence>
<comment type="similarity">
    <text evidence="1">Belongs to the sigma-70 factor family. ECF subfamily.</text>
</comment>
<dbReference type="EMBL" id="BAAALG010000017">
    <property type="protein sequence ID" value="GAA1114281.1"/>
    <property type="molecule type" value="Genomic_DNA"/>
</dbReference>
<dbReference type="NCBIfam" id="TIGR02937">
    <property type="entry name" value="sigma70-ECF"/>
    <property type="match status" value="1"/>
</dbReference>
<dbReference type="Gene3D" id="1.10.10.10">
    <property type="entry name" value="Winged helix-like DNA-binding domain superfamily/Winged helix DNA-binding domain"/>
    <property type="match status" value="1"/>
</dbReference>
<organism evidence="8 9">
    <name type="scientific">Nocardioides dubius</name>
    <dbReference type="NCBI Taxonomy" id="317019"/>
    <lineage>
        <taxon>Bacteria</taxon>
        <taxon>Bacillati</taxon>
        <taxon>Actinomycetota</taxon>
        <taxon>Actinomycetes</taxon>
        <taxon>Propionibacteriales</taxon>
        <taxon>Nocardioidaceae</taxon>
        <taxon>Nocardioides</taxon>
    </lineage>
</organism>
<accession>A0ABP4ENX4</accession>
<keyword evidence="2" id="KW-0805">Transcription regulation</keyword>
<dbReference type="InterPro" id="IPR036388">
    <property type="entry name" value="WH-like_DNA-bd_sf"/>
</dbReference>
<keyword evidence="5" id="KW-0804">Transcription</keyword>
<dbReference type="InterPro" id="IPR007627">
    <property type="entry name" value="RNA_pol_sigma70_r2"/>
</dbReference>
<dbReference type="Pfam" id="PF04542">
    <property type="entry name" value="Sigma70_r2"/>
    <property type="match status" value="1"/>
</dbReference>